<keyword evidence="2" id="KW-0813">Transport</keyword>
<dbReference type="CDD" id="cd06579">
    <property type="entry name" value="TM_PBP1_transp_AraH_like"/>
    <property type="match status" value="1"/>
</dbReference>
<organism evidence="9 10">
    <name type="scientific">Mediterraneibacter gnavus</name>
    <name type="common">Ruminococcus gnavus</name>
    <dbReference type="NCBI Taxonomy" id="33038"/>
    <lineage>
        <taxon>Bacteria</taxon>
        <taxon>Bacillati</taxon>
        <taxon>Bacillota</taxon>
        <taxon>Clostridia</taxon>
        <taxon>Lachnospirales</taxon>
        <taxon>Lachnospiraceae</taxon>
        <taxon>Mediterraneibacter</taxon>
    </lineage>
</organism>
<dbReference type="GO" id="GO:0005886">
    <property type="term" value="C:plasma membrane"/>
    <property type="evidence" value="ECO:0007669"/>
    <property type="project" value="UniProtKB-SubCell"/>
</dbReference>
<comment type="subcellular location">
    <subcellularLocation>
        <location evidence="1">Cell membrane</location>
        <topology evidence="1">Multi-pass membrane protein</topology>
    </subcellularLocation>
</comment>
<evidence type="ECO:0000256" key="8">
    <source>
        <dbReference type="SAM" id="Phobius"/>
    </source>
</evidence>
<dbReference type="GO" id="GO:0022857">
    <property type="term" value="F:transmembrane transporter activity"/>
    <property type="evidence" value="ECO:0007669"/>
    <property type="project" value="InterPro"/>
</dbReference>
<evidence type="ECO:0000256" key="2">
    <source>
        <dbReference type="ARBA" id="ARBA00022448"/>
    </source>
</evidence>
<evidence type="ECO:0000256" key="5">
    <source>
        <dbReference type="ARBA" id="ARBA00022692"/>
    </source>
</evidence>
<evidence type="ECO:0000256" key="7">
    <source>
        <dbReference type="ARBA" id="ARBA00023136"/>
    </source>
</evidence>
<proteinExistence type="predicted"/>
<accession>A0A2N5PBD3</accession>
<dbReference type="PANTHER" id="PTHR32196">
    <property type="entry name" value="ABC TRANSPORTER PERMEASE PROTEIN YPHD-RELATED-RELATED"/>
    <property type="match status" value="1"/>
</dbReference>
<keyword evidence="7 8" id="KW-0472">Membrane</keyword>
<protein>
    <submittedName>
        <fullName evidence="9">Sugar ABC transporter permease</fullName>
    </submittedName>
</protein>
<comment type="caution">
    <text evidence="9">The sequence shown here is derived from an EMBL/GenBank/DDBJ whole genome shotgun (WGS) entry which is preliminary data.</text>
</comment>
<sequence length="310" mass="32185">MKKIMTKYAFIWPLLGSVLLWIAISIVSGKFSVGQIFSSAKLCSFALLLALGQMVVVTSGEGAIDLSQQYILTLAAYISCDLMQYNVILGIAAAVAVGALCGLVNGVVNIYLRVPAMVTTLATGYIIFTIVLVLAPSMKTLPDAGFVDFINLHAGGFSMLTVICIVVAVLLALLLYKTKYGKQLHAVGQKRTAARYAGIKVNKVVILAFVLGGALCGLSGTLCGAFNGGAFQDMGATYFLPSIAAAFVGGTAASGGKSNVAGVCLGAIMMYLLTTFLNAASLSVGMQRLIQGAVLVLILVASVSSDTKKN</sequence>
<feature type="transmembrane region" description="Helical" evidence="8">
    <location>
        <begin position="235"/>
        <end position="253"/>
    </location>
</feature>
<keyword evidence="4" id="KW-0997">Cell inner membrane</keyword>
<dbReference type="EMBL" id="NIHS01000013">
    <property type="protein sequence ID" value="PLT72438.1"/>
    <property type="molecule type" value="Genomic_DNA"/>
</dbReference>
<feature type="transmembrane region" description="Helical" evidence="8">
    <location>
        <begin position="155"/>
        <end position="176"/>
    </location>
</feature>
<keyword evidence="6 8" id="KW-1133">Transmembrane helix</keyword>
<evidence type="ECO:0000256" key="1">
    <source>
        <dbReference type="ARBA" id="ARBA00004651"/>
    </source>
</evidence>
<feature type="transmembrane region" description="Helical" evidence="8">
    <location>
        <begin position="116"/>
        <end position="135"/>
    </location>
</feature>
<feature type="transmembrane region" description="Helical" evidence="8">
    <location>
        <begin position="204"/>
        <end position="229"/>
    </location>
</feature>
<dbReference type="AlphaFoldDB" id="A0A2N5PBD3"/>
<feature type="transmembrane region" description="Helical" evidence="8">
    <location>
        <begin position="286"/>
        <end position="304"/>
    </location>
</feature>
<evidence type="ECO:0000313" key="9">
    <source>
        <dbReference type="EMBL" id="PLT72438.1"/>
    </source>
</evidence>
<evidence type="ECO:0000313" key="10">
    <source>
        <dbReference type="Proteomes" id="UP000234891"/>
    </source>
</evidence>
<gene>
    <name evidence="9" type="ORF">CDL26_09190</name>
</gene>
<feature type="transmembrane region" description="Helical" evidence="8">
    <location>
        <begin position="84"/>
        <end position="104"/>
    </location>
</feature>
<reference evidence="9 10" key="1">
    <citation type="journal article" date="2017" name="Genome Med.">
        <title>A novel Ruminococcus gnavus clade enriched in inflammatory bowel disease patients.</title>
        <authorList>
            <person name="Hall A.B."/>
            <person name="Yassour M."/>
            <person name="Sauk J."/>
            <person name="Garner A."/>
            <person name="Jiang X."/>
            <person name="Arthur T."/>
            <person name="Lagoudas G.K."/>
            <person name="Vatanen T."/>
            <person name="Fornelos N."/>
            <person name="Wilson R."/>
            <person name="Bertha M."/>
            <person name="Cohen M."/>
            <person name="Garber J."/>
            <person name="Khalili H."/>
            <person name="Gevers D."/>
            <person name="Ananthakrishnan A.N."/>
            <person name="Kugathasan S."/>
            <person name="Lander E.S."/>
            <person name="Blainey P."/>
            <person name="Vlamakis H."/>
            <person name="Xavier R.J."/>
            <person name="Huttenhower C."/>
        </authorList>
    </citation>
    <scope>NUCLEOTIDE SEQUENCE [LARGE SCALE GENOMIC DNA]</scope>
    <source>
        <strain evidence="9 10">RJX1124</strain>
    </source>
</reference>
<dbReference type="PANTHER" id="PTHR32196:SF21">
    <property type="entry name" value="ABC TRANSPORTER PERMEASE PROTEIN YPHD-RELATED"/>
    <property type="match status" value="1"/>
</dbReference>
<dbReference type="InterPro" id="IPR001851">
    <property type="entry name" value="ABC_transp_permease"/>
</dbReference>
<dbReference type="RefSeq" id="WP_101870750.1">
    <property type="nucleotide sequence ID" value="NZ_NIHS01000013.1"/>
</dbReference>
<dbReference type="Proteomes" id="UP000234891">
    <property type="component" value="Unassembled WGS sequence"/>
</dbReference>
<keyword evidence="5 8" id="KW-0812">Transmembrane</keyword>
<keyword evidence="3" id="KW-1003">Cell membrane</keyword>
<feature type="transmembrane region" description="Helical" evidence="8">
    <location>
        <begin position="45"/>
        <end position="64"/>
    </location>
</feature>
<feature type="transmembrane region" description="Helical" evidence="8">
    <location>
        <begin position="260"/>
        <end position="280"/>
    </location>
</feature>
<evidence type="ECO:0000256" key="3">
    <source>
        <dbReference type="ARBA" id="ARBA00022475"/>
    </source>
</evidence>
<name>A0A2N5PBD3_MEDGN</name>
<evidence type="ECO:0000256" key="6">
    <source>
        <dbReference type="ARBA" id="ARBA00022989"/>
    </source>
</evidence>
<dbReference type="Pfam" id="PF02653">
    <property type="entry name" value="BPD_transp_2"/>
    <property type="match status" value="1"/>
</dbReference>
<feature type="transmembrane region" description="Helical" evidence="8">
    <location>
        <begin position="12"/>
        <end position="33"/>
    </location>
</feature>
<evidence type="ECO:0000256" key="4">
    <source>
        <dbReference type="ARBA" id="ARBA00022519"/>
    </source>
</evidence>